<dbReference type="Proteomes" id="UP000198287">
    <property type="component" value="Unassembled WGS sequence"/>
</dbReference>
<evidence type="ECO:0000256" key="4">
    <source>
        <dbReference type="ARBA" id="ARBA00022692"/>
    </source>
</evidence>
<dbReference type="PANTHER" id="PTHR21421">
    <property type="entry name" value="GUSTATORY RECEPTOR"/>
    <property type="match status" value="1"/>
</dbReference>
<dbReference type="OMA" id="ASPINEW"/>
<sequence length="444" mass="50372">MGSSGPSKNVFSGSGLFFVSNFPQKLETENNSIFKSGKDDLVWCMRHMLRFGRFTGLFPFTGVFQSDLYQLKHKICSSAGIWSLVCIACIFVSLGIGLLGVVKLRGTNATEWAWASDSAAFYLIGLLCYIHFLRRGPELVRIFQKWSSLPLNCNLYDKTLGRDVILSGALLVSGILENSVWTYNGFTQHEPPNDGSSILRNFFENSRTQWLNLVDYSPIIPLFIFFSNKLCMWGWNLTDIFVISMARALSGKFKAFNEVARKEISIGKRSTNYSREPITKLEMMLLDHQLLRELLKDVALFLSPLLFLLYTGNLFFICLQIHLGVTGKATKEFWGSSYAFWAFLHLFVKLFVTTSTAAKVNYQVHQFADILYEAPDYMDSSNARKTREYLGTKAFGLDGLGCFVIRTPFMLSLLSFVFTFEIVLFQSTFPSCGSFNRTNYATLD</sequence>
<feature type="transmembrane region" description="Helical" evidence="8">
    <location>
        <begin position="112"/>
        <end position="132"/>
    </location>
</feature>
<dbReference type="GO" id="GO:0008527">
    <property type="term" value="F:taste receptor activity"/>
    <property type="evidence" value="ECO:0007669"/>
    <property type="project" value="InterPro"/>
</dbReference>
<feature type="transmembrane region" description="Helical" evidence="8">
    <location>
        <begin position="335"/>
        <end position="352"/>
    </location>
</feature>
<dbReference type="PANTHER" id="PTHR21421:SF29">
    <property type="entry name" value="GUSTATORY RECEPTOR 5A FOR TREHALOSE-RELATED"/>
    <property type="match status" value="1"/>
</dbReference>
<accession>A0A226EQD3</accession>
<keyword evidence="3" id="KW-1003">Cell membrane</keyword>
<reference evidence="9 10" key="1">
    <citation type="submission" date="2015-12" db="EMBL/GenBank/DDBJ databases">
        <title>The genome of Folsomia candida.</title>
        <authorList>
            <person name="Faddeeva A."/>
            <person name="Derks M.F."/>
            <person name="Anvar Y."/>
            <person name="Smit S."/>
            <person name="Van Straalen N."/>
            <person name="Roelofs D."/>
        </authorList>
    </citation>
    <scope>NUCLEOTIDE SEQUENCE [LARGE SCALE GENOMIC DNA]</scope>
    <source>
        <strain evidence="9 10">VU population</strain>
        <tissue evidence="9">Whole body</tissue>
    </source>
</reference>
<name>A0A226EQD3_FOLCA</name>
<feature type="transmembrane region" description="Helical" evidence="8">
    <location>
        <begin position="409"/>
        <end position="429"/>
    </location>
</feature>
<protein>
    <submittedName>
        <fullName evidence="9">Gustatory receptor for sugar taste 64d</fullName>
    </submittedName>
</protein>
<dbReference type="GO" id="GO:0005886">
    <property type="term" value="C:plasma membrane"/>
    <property type="evidence" value="ECO:0007669"/>
    <property type="project" value="UniProtKB-SubCell"/>
</dbReference>
<evidence type="ECO:0000313" key="10">
    <source>
        <dbReference type="Proteomes" id="UP000198287"/>
    </source>
</evidence>
<dbReference type="InterPro" id="IPR009318">
    <property type="entry name" value="Gustatory_rcpt"/>
</dbReference>
<evidence type="ECO:0000313" key="9">
    <source>
        <dbReference type="EMBL" id="OXA58806.1"/>
    </source>
</evidence>
<keyword evidence="7 9" id="KW-0675">Receptor</keyword>
<keyword evidence="6 8" id="KW-0472">Membrane</keyword>
<comment type="similarity">
    <text evidence="2">Belongs to the insect chemoreceptor superfamily. Gustatory receptor (GR) family. Gr5a subfamily.</text>
</comment>
<comment type="subcellular location">
    <subcellularLocation>
        <location evidence="1">Cell membrane</location>
        <topology evidence="1">Multi-pass membrane protein</topology>
    </subcellularLocation>
</comment>
<evidence type="ECO:0000256" key="2">
    <source>
        <dbReference type="ARBA" id="ARBA00005327"/>
    </source>
</evidence>
<dbReference type="EMBL" id="LNIX01000003">
    <property type="protein sequence ID" value="OXA58806.1"/>
    <property type="molecule type" value="Genomic_DNA"/>
</dbReference>
<organism evidence="9 10">
    <name type="scientific">Folsomia candida</name>
    <name type="common">Springtail</name>
    <dbReference type="NCBI Taxonomy" id="158441"/>
    <lineage>
        <taxon>Eukaryota</taxon>
        <taxon>Metazoa</taxon>
        <taxon>Ecdysozoa</taxon>
        <taxon>Arthropoda</taxon>
        <taxon>Hexapoda</taxon>
        <taxon>Collembola</taxon>
        <taxon>Entomobryomorpha</taxon>
        <taxon>Isotomoidea</taxon>
        <taxon>Isotomidae</taxon>
        <taxon>Proisotominae</taxon>
        <taxon>Folsomia</taxon>
    </lineage>
</organism>
<dbReference type="Pfam" id="PF06151">
    <property type="entry name" value="Trehalose_recp"/>
    <property type="match status" value="1"/>
</dbReference>
<gene>
    <name evidence="9" type="ORF">Fcan01_06643</name>
</gene>
<evidence type="ECO:0000256" key="3">
    <source>
        <dbReference type="ARBA" id="ARBA00022475"/>
    </source>
</evidence>
<feature type="transmembrane region" description="Helical" evidence="8">
    <location>
        <begin position="79"/>
        <end position="100"/>
    </location>
</feature>
<proteinExistence type="inferred from homology"/>
<dbReference type="AlphaFoldDB" id="A0A226EQD3"/>
<evidence type="ECO:0000256" key="6">
    <source>
        <dbReference type="ARBA" id="ARBA00023136"/>
    </source>
</evidence>
<feature type="transmembrane region" description="Helical" evidence="8">
    <location>
        <begin position="298"/>
        <end position="323"/>
    </location>
</feature>
<evidence type="ECO:0000256" key="7">
    <source>
        <dbReference type="ARBA" id="ARBA00023170"/>
    </source>
</evidence>
<dbReference type="OrthoDB" id="5800391at2759"/>
<comment type="caution">
    <text evidence="9">The sequence shown here is derived from an EMBL/GenBank/DDBJ whole genome shotgun (WGS) entry which is preliminary data.</text>
</comment>
<keyword evidence="10" id="KW-1185">Reference proteome</keyword>
<keyword evidence="4 8" id="KW-0812">Transmembrane</keyword>
<evidence type="ECO:0000256" key="1">
    <source>
        <dbReference type="ARBA" id="ARBA00004651"/>
    </source>
</evidence>
<evidence type="ECO:0000256" key="5">
    <source>
        <dbReference type="ARBA" id="ARBA00022989"/>
    </source>
</evidence>
<keyword evidence="5 8" id="KW-1133">Transmembrane helix</keyword>
<evidence type="ECO:0000256" key="8">
    <source>
        <dbReference type="SAM" id="Phobius"/>
    </source>
</evidence>
<dbReference type="GO" id="GO:0050916">
    <property type="term" value="P:sensory perception of sweet taste"/>
    <property type="evidence" value="ECO:0007669"/>
    <property type="project" value="UniProtKB-ARBA"/>
</dbReference>